<keyword evidence="19" id="KW-1185">Reference proteome</keyword>
<dbReference type="Pfam" id="PF16866">
    <property type="entry name" value="PHD_4"/>
    <property type="match status" value="1"/>
</dbReference>
<evidence type="ECO:0000256" key="5">
    <source>
        <dbReference type="ARBA" id="ARBA00022723"/>
    </source>
</evidence>
<comment type="caution">
    <text evidence="18">The sequence shown here is derived from an EMBL/GenBank/DDBJ whole genome shotgun (WGS) entry which is preliminary data.</text>
</comment>
<dbReference type="SUPFAM" id="SSF55729">
    <property type="entry name" value="Acyl-CoA N-acyltransferases (Nat)"/>
    <property type="match status" value="1"/>
</dbReference>
<name>A0AB34FS97_9HYPO</name>
<dbReference type="EC" id="2.3.1.48" evidence="3 14"/>
<dbReference type="AlphaFoldDB" id="A0AB34FS97"/>
<dbReference type="GO" id="GO:1990467">
    <property type="term" value="C:NuA3a histone acetyltransferase complex"/>
    <property type="evidence" value="ECO:0007669"/>
    <property type="project" value="TreeGrafter"/>
</dbReference>
<evidence type="ECO:0000256" key="13">
    <source>
        <dbReference type="PROSITE-ProRule" id="PRU00146"/>
    </source>
</evidence>
<dbReference type="Pfam" id="PF17772">
    <property type="entry name" value="zf-MYST"/>
    <property type="match status" value="1"/>
</dbReference>
<evidence type="ECO:0000256" key="1">
    <source>
        <dbReference type="ARBA" id="ARBA00004123"/>
    </source>
</evidence>
<evidence type="ECO:0000256" key="7">
    <source>
        <dbReference type="ARBA" id="ARBA00022833"/>
    </source>
</evidence>
<evidence type="ECO:0000259" key="16">
    <source>
        <dbReference type="PROSITE" id="PS50016"/>
    </source>
</evidence>
<evidence type="ECO:0000256" key="2">
    <source>
        <dbReference type="ARBA" id="ARBA00010107"/>
    </source>
</evidence>
<reference evidence="18" key="1">
    <citation type="submission" date="2023-01" db="EMBL/GenBank/DDBJ databases">
        <title>The growth and conidiation of Purpureocillium lavendulum are regulated by nitrogen source and histone H3K14 acetylation.</title>
        <authorList>
            <person name="Tang P."/>
            <person name="Han J."/>
            <person name="Zhang C."/>
            <person name="Tang P."/>
            <person name="Qi F."/>
            <person name="Zhang K."/>
            <person name="Liang L."/>
        </authorList>
    </citation>
    <scope>NUCLEOTIDE SEQUENCE</scope>
    <source>
        <strain evidence="18">YMF1.00683</strain>
    </source>
</reference>
<dbReference type="InterPro" id="IPR040706">
    <property type="entry name" value="Zf-MYST"/>
</dbReference>
<dbReference type="InterPro" id="IPR016181">
    <property type="entry name" value="Acyl_CoA_acyltransferase"/>
</dbReference>
<feature type="region of interest" description="Disordered" evidence="15">
    <location>
        <begin position="259"/>
        <end position="382"/>
    </location>
</feature>
<dbReference type="InterPro" id="IPR002717">
    <property type="entry name" value="HAT_MYST-type"/>
</dbReference>
<feature type="region of interest" description="Disordered" evidence="15">
    <location>
        <begin position="27"/>
        <end position="203"/>
    </location>
</feature>
<feature type="active site" description="Proton donor/acceptor" evidence="12">
    <location>
        <position position="712"/>
    </location>
</feature>
<keyword evidence="4" id="KW-0808">Transferase</keyword>
<dbReference type="PROSITE" id="PS50016">
    <property type="entry name" value="ZF_PHD_2"/>
    <property type="match status" value="1"/>
</dbReference>
<dbReference type="InterPro" id="IPR013083">
    <property type="entry name" value="Znf_RING/FYVE/PHD"/>
</dbReference>
<evidence type="ECO:0000259" key="17">
    <source>
        <dbReference type="PROSITE" id="PS51726"/>
    </source>
</evidence>
<dbReference type="PROSITE" id="PS51726">
    <property type="entry name" value="MYST_HAT"/>
    <property type="match status" value="1"/>
</dbReference>
<dbReference type="PANTHER" id="PTHR10615:SF161">
    <property type="entry name" value="HISTONE ACETYLTRANSFERASE KAT7"/>
    <property type="match status" value="1"/>
</dbReference>
<dbReference type="GO" id="GO:0005634">
    <property type="term" value="C:nucleus"/>
    <property type="evidence" value="ECO:0007669"/>
    <property type="project" value="UniProtKB-SubCell"/>
</dbReference>
<feature type="region of interest" description="Disordered" evidence="15">
    <location>
        <begin position="483"/>
        <end position="505"/>
    </location>
</feature>
<comment type="catalytic activity">
    <reaction evidence="14">
        <text>L-lysyl-[protein] + acetyl-CoA = N(6)-acetyl-L-lysyl-[protein] + CoA + H(+)</text>
        <dbReference type="Rhea" id="RHEA:45948"/>
        <dbReference type="Rhea" id="RHEA-COMP:9752"/>
        <dbReference type="Rhea" id="RHEA-COMP:10731"/>
        <dbReference type="ChEBI" id="CHEBI:15378"/>
        <dbReference type="ChEBI" id="CHEBI:29969"/>
        <dbReference type="ChEBI" id="CHEBI:57287"/>
        <dbReference type="ChEBI" id="CHEBI:57288"/>
        <dbReference type="ChEBI" id="CHEBI:61930"/>
        <dbReference type="EC" id="2.3.1.48"/>
    </reaction>
</comment>
<keyword evidence="9" id="KW-0007">Acetylation</keyword>
<dbReference type="Pfam" id="PF01853">
    <property type="entry name" value="MOZ_SAS"/>
    <property type="match status" value="1"/>
</dbReference>
<feature type="compositionally biased region" description="Basic and acidic residues" evidence="15">
    <location>
        <begin position="893"/>
        <end position="912"/>
    </location>
</feature>
<feature type="region of interest" description="Disordered" evidence="15">
    <location>
        <begin position="851"/>
        <end position="1012"/>
    </location>
</feature>
<dbReference type="InterPro" id="IPR011011">
    <property type="entry name" value="Znf_FYVE_PHD"/>
</dbReference>
<evidence type="ECO:0000256" key="9">
    <source>
        <dbReference type="ARBA" id="ARBA00022990"/>
    </source>
</evidence>
<dbReference type="InterPro" id="IPR050603">
    <property type="entry name" value="MYST_HAT"/>
</dbReference>
<dbReference type="SMART" id="SM00249">
    <property type="entry name" value="PHD"/>
    <property type="match status" value="1"/>
</dbReference>
<keyword evidence="8" id="KW-0156">Chromatin regulator</keyword>
<dbReference type="GO" id="GO:0006357">
    <property type="term" value="P:regulation of transcription by RNA polymerase II"/>
    <property type="evidence" value="ECO:0007669"/>
    <property type="project" value="TreeGrafter"/>
</dbReference>
<feature type="domain" description="PHD-type" evidence="16">
    <location>
        <begin position="201"/>
        <end position="260"/>
    </location>
</feature>
<evidence type="ECO:0000256" key="10">
    <source>
        <dbReference type="ARBA" id="ARBA00023242"/>
    </source>
</evidence>
<keyword evidence="6 13" id="KW-0863">Zinc-finger</keyword>
<gene>
    <name evidence="18" type="primary">SAS3</name>
    <name evidence="18" type="ORF">O9K51_05563</name>
</gene>
<feature type="compositionally biased region" description="Polar residues" evidence="15">
    <location>
        <begin position="30"/>
        <end position="47"/>
    </location>
</feature>
<dbReference type="GO" id="GO:0003712">
    <property type="term" value="F:transcription coregulator activity"/>
    <property type="evidence" value="ECO:0007669"/>
    <property type="project" value="TreeGrafter"/>
</dbReference>
<sequence length="1012" mass="111633">MASAQAMEEELQQSVLLSEEAGYDTAESALDNNITAATQDAQNNGVTEASGGGLSSRDDQSDRDASGEELDQDASGEEDNDLLARQIVVGDIADDSDDDVDDVDDDVEQEDGDGDDEVDDEVDDDADGEEEDPDEGVGAVKIRPGESDDEDDNDENDDDNDADSDVSDLPSAIDEDSDDEAPPWEDADGVEEDEESDAAQTNACMFCKQDEENDPSEDFEAFLTCVSCGENAHQQCARDSVALSEDNTPSRWKCPDCFAAESDVDGEDVDMKDGVDAGDHETPRSPQSDIEELKQEPGVPVEQSASPAGVMNDDSTDGSRMLRKRKTPSSEPEGDVTSSRKRRNHHSTETAVADGGSAYQPNEGSRASRTLRLKLQPPPPVTVVKRSRTSLVIKFEVRPGNLKEILSRKKRDRRRTGGAAPNTTTPKPVPVSRPTPARPAVLPTPISSLPTPFTSDLYSQPFYSFFDKETEDAKGKPYGGILTEAEADTSKTLPSPDDRKRFDQAKQKAEDEWRARVLAMQAEADMPVRKSKKSSENASQIECIEFGGWEIDTWYAAPYPAEYSRNRVLYICEFCLKYMNSDYVAWRHKLKCATKHPPGDEIYRHGSVSIFEVDGRKHPVYCQNLCLLAKLFLGSKTLYYDVEPFLFYILCEYDDCGYHFVGYFSKEKRASSQNNVSCILTLPIHQRKGYGNLLIDFSYLLTKVEQKTGSPEKPLSDMGLVSYRNYWRLELCRYFLALVDSAKHHSDGLSVKQISDDTGMTADDVVSALEGLRALVRDPQTQLYAFRVDLDYCRHYVAKWESKGYVTLKPEALAWTPYVMGRSNAVNFELGPPISTIAPREEDEAKIQEGHNISSAEPRSLTNGHSQSASKEPSAVVSEADVAPDELESAPSSEKRESEDKENAEPIDKAGEDTTGESQPWSASYKDVPASRFEKSDYGNADSGPGLPPGWLERQARMRAESDAKRFDSERNRTDKPAKEEVQVVVANSKAAQSNGNGAVAEEDVDAEGEEE</sequence>
<dbReference type="GO" id="GO:0031507">
    <property type="term" value="P:heterochromatin formation"/>
    <property type="evidence" value="ECO:0007669"/>
    <property type="project" value="UniProtKB-ARBA"/>
</dbReference>
<dbReference type="GO" id="GO:0008270">
    <property type="term" value="F:zinc ion binding"/>
    <property type="evidence" value="ECO:0007669"/>
    <property type="project" value="UniProtKB-KW"/>
</dbReference>
<feature type="compositionally biased region" description="Acidic residues" evidence="15">
    <location>
        <begin position="92"/>
        <end position="135"/>
    </location>
</feature>
<comment type="similarity">
    <text evidence="2 14">Belongs to the MYST (SAS/MOZ) family.</text>
</comment>
<comment type="subcellular location">
    <subcellularLocation>
        <location evidence="1 14">Nucleus</location>
    </subcellularLocation>
</comment>
<proteinExistence type="inferred from homology"/>
<evidence type="ECO:0000313" key="19">
    <source>
        <dbReference type="Proteomes" id="UP001163105"/>
    </source>
</evidence>
<feature type="domain" description="MYST-type HAT" evidence="17">
    <location>
        <begin position="536"/>
        <end position="817"/>
    </location>
</feature>
<feature type="region of interest" description="Disordered" evidence="15">
    <location>
        <begin position="404"/>
        <end position="445"/>
    </location>
</feature>
<dbReference type="InterPro" id="IPR001965">
    <property type="entry name" value="Znf_PHD"/>
</dbReference>
<dbReference type="FunFam" id="3.40.630.30:FF:000001">
    <property type="entry name" value="Histone acetyltransferase"/>
    <property type="match status" value="1"/>
</dbReference>
<protein>
    <recommendedName>
        <fullName evidence="3 14">Histone acetyltransferase</fullName>
        <ecNumber evidence="3 14">2.3.1.48</ecNumber>
    </recommendedName>
</protein>
<evidence type="ECO:0000256" key="6">
    <source>
        <dbReference type="ARBA" id="ARBA00022771"/>
    </source>
</evidence>
<feature type="compositionally biased region" description="Basic and acidic residues" evidence="15">
    <location>
        <begin position="496"/>
        <end position="505"/>
    </location>
</feature>
<dbReference type="EMBL" id="JAQHRD010000004">
    <property type="protein sequence ID" value="KAJ6442012.1"/>
    <property type="molecule type" value="Genomic_DNA"/>
</dbReference>
<dbReference type="Gene3D" id="3.30.60.60">
    <property type="entry name" value="N-acetyl transferase-like"/>
    <property type="match status" value="1"/>
</dbReference>
<feature type="compositionally biased region" description="Pro residues" evidence="15">
    <location>
        <begin position="427"/>
        <end position="437"/>
    </location>
</feature>
<evidence type="ECO:0000256" key="11">
    <source>
        <dbReference type="ARBA" id="ARBA00045805"/>
    </source>
</evidence>
<dbReference type="Proteomes" id="UP001163105">
    <property type="component" value="Unassembled WGS sequence"/>
</dbReference>
<dbReference type="SUPFAM" id="SSF57903">
    <property type="entry name" value="FYVE/PHD zinc finger"/>
    <property type="match status" value="1"/>
</dbReference>
<comment type="function">
    <text evidence="11">Catalytic component of the NuA4 histone acetyltransferase (HAT) complex which is involved in epigenetic transcriptional activation of selected genes principally by acetylation of nucleosomal histones H4, H3, H2B, H2A and H2A variant H2A.Z. Acetylates histone H4 to form H4K5ac, H4K8ac, H4K12ac and H4K16ac, histone H3 to form H3K14ac, and histone H2A to form H2AK4ac and H2AK7ac. The NuA4 complex is involved in the DNA damage response and is required for chromosome segregation. The NuA4 complex plays a direct role in repair of DNA double-strand breaks (DSBs) through homologous recombination. Recruitment to promoters depends on H3K4me. Also acetylates non-histone proteins. In addition to protein acetyltransferase, can use different acyl-CoA substrates, such as 2-hydroxyisobutanoyl-CoA (2-hydroxyisobutyryl-CoA) or (2E)-butenoyl-CoA (crotonyl-CoA), and is able to mediate protein 2-hydroxyisobutyrylation and crotonylation, respectively.</text>
</comment>
<dbReference type="InterPro" id="IPR019787">
    <property type="entry name" value="Znf_PHD-finger"/>
</dbReference>
<dbReference type="GO" id="GO:0004402">
    <property type="term" value="F:histone acetyltransferase activity"/>
    <property type="evidence" value="ECO:0007669"/>
    <property type="project" value="InterPro"/>
</dbReference>
<dbReference type="PANTHER" id="PTHR10615">
    <property type="entry name" value="HISTONE ACETYLTRANSFERASE"/>
    <property type="match status" value="1"/>
</dbReference>
<evidence type="ECO:0000313" key="18">
    <source>
        <dbReference type="EMBL" id="KAJ6442012.1"/>
    </source>
</evidence>
<feature type="compositionally biased region" description="Acidic residues" evidence="15">
    <location>
        <begin position="67"/>
        <end position="81"/>
    </location>
</feature>
<evidence type="ECO:0000256" key="4">
    <source>
        <dbReference type="ARBA" id="ARBA00022679"/>
    </source>
</evidence>
<dbReference type="GO" id="GO:0003682">
    <property type="term" value="F:chromatin binding"/>
    <property type="evidence" value="ECO:0007669"/>
    <property type="project" value="TreeGrafter"/>
</dbReference>
<feature type="compositionally biased region" description="Basic and acidic residues" evidence="15">
    <location>
        <begin position="56"/>
        <end position="66"/>
    </location>
</feature>
<keyword evidence="5" id="KW-0479">Metal-binding</keyword>
<feature type="compositionally biased region" description="Basic and acidic residues" evidence="15">
    <location>
        <begin position="269"/>
        <end position="283"/>
    </location>
</feature>
<feature type="compositionally biased region" description="Acidic residues" evidence="15">
    <location>
        <begin position="173"/>
        <end position="197"/>
    </location>
</feature>
<dbReference type="Gene3D" id="1.10.10.10">
    <property type="entry name" value="Winged helix-like DNA-binding domain superfamily/Winged helix DNA-binding domain"/>
    <property type="match status" value="1"/>
</dbReference>
<dbReference type="Gene3D" id="3.40.630.30">
    <property type="match status" value="1"/>
</dbReference>
<dbReference type="FunFam" id="3.30.60.60:FF:000001">
    <property type="entry name" value="Histone acetyltransferase"/>
    <property type="match status" value="1"/>
</dbReference>
<evidence type="ECO:0000256" key="3">
    <source>
        <dbReference type="ARBA" id="ARBA00013184"/>
    </source>
</evidence>
<feature type="compositionally biased region" description="Polar residues" evidence="15">
    <location>
        <begin position="851"/>
        <end position="871"/>
    </location>
</feature>
<evidence type="ECO:0000256" key="14">
    <source>
        <dbReference type="RuleBase" id="RU361211"/>
    </source>
</evidence>
<dbReference type="InterPro" id="IPR036388">
    <property type="entry name" value="WH-like_DNA-bd_sf"/>
</dbReference>
<dbReference type="Gene3D" id="3.30.40.10">
    <property type="entry name" value="Zinc/RING finger domain, C3HC4 (zinc finger)"/>
    <property type="match status" value="1"/>
</dbReference>
<organism evidence="18 19">
    <name type="scientific">Purpureocillium lavendulum</name>
    <dbReference type="NCBI Taxonomy" id="1247861"/>
    <lineage>
        <taxon>Eukaryota</taxon>
        <taxon>Fungi</taxon>
        <taxon>Dikarya</taxon>
        <taxon>Ascomycota</taxon>
        <taxon>Pezizomycotina</taxon>
        <taxon>Sordariomycetes</taxon>
        <taxon>Hypocreomycetidae</taxon>
        <taxon>Hypocreales</taxon>
        <taxon>Ophiocordycipitaceae</taxon>
        <taxon>Purpureocillium</taxon>
    </lineage>
</organism>
<feature type="compositionally biased region" description="Acidic residues" evidence="15">
    <location>
        <begin position="147"/>
        <end position="166"/>
    </location>
</feature>
<feature type="compositionally biased region" description="Polar residues" evidence="15">
    <location>
        <begin position="359"/>
        <end position="368"/>
    </location>
</feature>
<feature type="compositionally biased region" description="Basic and acidic residues" evidence="15">
    <location>
        <begin position="954"/>
        <end position="982"/>
    </location>
</feature>
<keyword evidence="10 14" id="KW-0539">Nucleus</keyword>
<evidence type="ECO:0000256" key="15">
    <source>
        <dbReference type="SAM" id="MobiDB-lite"/>
    </source>
</evidence>
<feature type="compositionally biased region" description="Acidic residues" evidence="15">
    <location>
        <begin position="1001"/>
        <end position="1012"/>
    </location>
</feature>
<evidence type="ECO:0000256" key="12">
    <source>
        <dbReference type="PIRSR" id="PIRSR602717-51"/>
    </source>
</evidence>
<evidence type="ECO:0000256" key="8">
    <source>
        <dbReference type="ARBA" id="ARBA00022853"/>
    </source>
</evidence>
<keyword evidence="7" id="KW-0862">Zinc</keyword>
<accession>A0AB34FS97</accession>